<evidence type="ECO:0000313" key="2">
    <source>
        <dbReference type="EMBL" id="MCZ2721888.1"/>
    </source>
</evidence>
<keyword evidence="3" id="KW-1185">Reference proteome</keyword>
<dbReference type="Proteomes" id="UP001149719">
    <property type="component" value="Unassembled WGS sequence"/>
</dbReference>
<dbReference type="Pfam" id="PF00497">
    <property type="entry name" value="SBP_bac_3"/>
    <property type="match status" value="1"/>
</dbReference>
<evidence type="ECO:0000259" key="1">
    <source>
        <dbReference type="Pfam" id="PF00497"/>
    </source>
</evidence>
<name>A0ABT4JUA4_9GAMM</name>
<protein>
    <submittedName>
        <fullName evidence="2">Transporter substrate-binding domain-containing protein</fullName>
    </submittedName>
</protein>
<dbReference type="Gene3D" id="3.40.190.10">
    <property type="entry name" value="Periplasmic binding protein-like II"/>
    <property type="match status" value="2"/>
</dbReference>
<feature type="domain" description="Solute-binding protein family 3/N-terminal" evidence="1">
    <location>
        <begin position="31"/>
        <end position="243"/>
    </location>
</feature>
<proteinExistence type="predicted"/>
<dbReference type="RefSeq" id="WP_269125050.1">
    <property type="nucleotide sequence ID" value="NZ_JAPUBN010000015.1"/>
</dbReference>
<sequence length="244" mass="27898">MKYLRKFFITVALILFSIVTFASDITFLTHSIKPFSYEQDGEIKGFAVTLVREMMREVGQPEDFRMFPFKRGLVMVQNQPGHALFITARRPEREDTVKWVGPLIESGVYFYKKRGRDLQAETLADLKNNVTIGVAIGNADHVYLEAQGFKNLSTLTSQTKTLDLLSRNRLDVTPVSEIVMPELAKEAGIDVNLIERTNIKLYDSTLFLAFSKTTPDAVIQEWQEALDLLKSSGRYQEIYNQFIQ</sequence>
<reference evidence="2" key="1">
    <citation type="submission" date="2022-12" db="EMBL/GenBank/DDBJ databases">
        <title>Marinomonas 15G1-11 sp. nov, isolated from marine algae.</title>
        <authorList>
            <person name="Butt M."/>
            <person name="Choi D.G."/>
            <person name="Kim J.M."/>
            <person name="Lee J.K."/>
            <person name="Baek J.H."/>
            <person name="Jeon C.O."/>
        </authorList>
    </citation>
    <scope>NUCLEOTIDE SEQUENCE</scope>
    <source>
        <strain evidence="2">15G1-11</strain>
    </source>
</reference>
<dbReference type="EMBL" id="JAPUBN010000015">
    <property type="protein sequence ID" value="MCZ2721888.1"/>
    <property type="molecule type" value="Genomic_DNA"/>
</dbReference>
<comment type="caution">
    <text evidence="2">The sequence shown here is derived from an EMBL/GenBank/DDBJ whole genome shotgun (WGS) entry which is preliminary data.</text>
</comment>
<accession>A0ABT4JUA4</accession>
<organism evidence="2 3">
    <name type="scientific">Marinomonas phaeophyticola</name>
    <dbReference type="NCBI Taxonomy" id="3004091"/>
    <lineage>
        <taxon>Bacteria</taxon>
        <taxon>Pseudomonadati</taxon>
        <taxon>Pseudomonadota</taxon>
        <taxon>Gammaproteobacteria</taxon>
        <taxon>Oceanospirillales</taxon>
        <taxon>Oceanospirillaceae</taxon>
        <taxon>Marinomonas</taxon>
    </lineage>
</organism>
<evidence type="ECO:0000313" key="3">
    <source>
        <dbReference type="Proteomes" id="UP001149719"/>
    </source>
</evidence>
<dbReference type="PANTHER" id="PTHR38834:SF3">
    <property type="entry name" value="SOLUTE-BINDING PROTEIN FAMILY 3_N-TERMINAL DOMAIN-CONTAINING PROTEIN"/>
    <property type="match status" value="1"/>
</dbReference>
<gene>
    <name evidence="2" type="ORF">O1D97_09560</name>
</gene>
<dbReference type="PANTHER" id="PTHR38834">
    <property type="entry name" value="PERIPLASMIC SUBSTRATE BINDING PROTEIN FAMILY 3"/>
    <property type="match status" value="1"/>
</dbReference>
<dbReference type="InterPro" id="IPR001638">
    <property type="entry name" value="Solute-binding_3/MltF_N"/>
</dbReference>
<dbReference type="SUPFAM" id="SSF53850">
    <property type="entry name" value="Periplasmic binding protein-like II"/>
    <property type="match status" value="1"/>
</dbReference>